<dbReference type="SUPFAM" id="SSF55826">
    <property type="entry name" value="YbaK/ProRS associated domain"/>
    <property type="match status" value="1"/>
</dbReference>
<dbReference type="InterPro" id="IPR007214">
    <property type="entry name" value="YbaK/aa-tRNA-synth-assoc-dom"/>
</dbReference>
<gene>
    <name evidence="2" type="ORF">PAUR_b0193</name>
</gene>
<dbReference type="PANTHER" id="PTHR30411">
    <property type="entry name" value="CYTOPLASMIC PROTEIN"/>
    <property type="match status" value="1"/>
</dbReference>
<feature type="domain" description="YbaK/aminoacyl-tRNA synthetase-associated" evidence="1">
    <location>
        <begin position="32"/>
        <end position="143"/>
    </location>
</feature>
<dbReference type="RefSeq" id="WP_192509367.1">
    <property type="nucleotide sequence ID" value="NZ_AQGV01000015.1"/>
</dbReference>
<protein>
    <recommendedName>
        <fullName evidence="1">YbaK/aminoacyl-tRNA synthetase-associated domain-containing protein</fullName>
    </recommendedName>
</protein>
<accession>A0ABR9EGT9</accession>
<evidence type="ECO:0000259" key="1">
    <source>
        <dbReference type="Pfam" id="PF04073"/>
    </source>
</evidence>
<dbReference type="EMBL" id="AQGV01000015">
    <property type="protein sequence ID" value="MBE0370214.1"/>
    <property type="molecule type" value="Genomic_DNA"/>
</dbReference>
<dbReference type="Proteomes" id="UP000615755">
    <property type="component" value="Unassembled WGS sequence"/>
</dbReference>
<name>A0ABR9EGT9_9GAMM</name>
<comment type="caution">
    <text evidence="2">The sequence shown here is derived from an EMBL/GenBank/DDBJ whole genome shotgun (WGS) entry which is preliminary data.</text>
</comment>
<evidence type="ECO:0000313" key="2">
    <source>
        <dbReference type="EMBL" id="MBE0370214.1"/>
    </source>
</evidence>
<proteinExistence type="predicted"/>
<dbReference type="Pfam" id="PF04073">
    <property type="entry name" value="tRNA_edit"/>
    <property type="match status" value="1"/>
</dbReference>
<organism evidence="2 3">
    <name type="scientific">Pseudoalteromonas aurantia 208</name>
    <dbReference type="NCBI Taxonomy" id="1314867"/>
    <lineage>
        <taxon>Bacteria</taxon>
        <taxon>Pseudomonadati</taxon>
        <taxon>Pseudomonadota</taxon>
        <taxon>Gammaproteobacteria</taxon>
        <taxon>Alteromonadales</taxon>
        <taxon>Pseudoalteromonadaceae</taxon>
        <taxon>Pseudoalteromonas</taxon>
    </lineage>
</organism>
<dbReference type="PANTHER" id="PTHR30411:SF1">
    <property type="entry name" value="CYTOPLASMIC PROTEIN"/>
    <property type="match status" value="1"/>
</dbReference>
<sequence>MSTTLKGSAQRVQDYLAQFDIAFVVKQLPYSTRTAFDASQALGCDIAQIAKSLIFKNRESGEPVLVVTSGKHAVCKDKVFAATGIELDKADAKFVKEKIGYAIGGVPPVALNKRVITILDNELKNYNVIWAAAGTPNAVFELKACNFNLLTQGVWIELAK</sequence>
<dbReference type="InterPro" id="IPR036754">
    <property type="entry name" value="YbaK/aa-tRNA-synt-asso_dom_sf"/>
</dbReference>
<keyword evidence="3" id="KW-1185">Reference proteome</keyword>
<dbReference type="Gene3D" id="3.90.960.10">
    <property type="entry name" value="YbaK/aminoacyl-tRNA synthetase-associated domain"/>
    <property type="match status" value="1"/>
</dbReference>
<reference evidence="2 3" key="1">
    <citation type="submission" date="2015-03" db="EMBL/GenBank/DDBJ databases">
        <title>Genome sequence of Pseudoalteromonas aurantia.</title>
        <authorList>
            <person name="Xie B.-B."/>
            <person name="Rong J.-C."/>
            <person name="Qin Q.-L."/>
            <person name="Zhang Y.-Z."/>
        </authorList>
    </citation>
    <scope>NUCLEOTIDE SEQUENCE [LARGE SCALE GENOMIC DNA]</scope>
    <source>
        <strain evidence="2 3">208</strain>
    </source>
</reference>
<dbReference type="CDD" id="cd04333">
    <property type="entry name" value="ProX_deacylase"/>
    <property type="match status" value="1"/>
</dbReference>
<evidence type="ECO:0000313" key="3">
    <source>
        <dbReference type="Proteomes" id="UP000615755"/>
    </source>
</evidence>